<dbReference type="GO" id="GO:0016787">
    <property type="term" value="F:hydrolase activity"/>
    <property type="evidence" value="ECO:0007669"/>
    <property type="project" value="UniProtKB-KW"/>
</dbReference>
<dbReference type="PANTHER" id="PTHR33886:SF8">
    <property type="entry name" value="UNSATURATED RHAMNOGALACTURONAN HYDROLASE (EUROFUNG)"/>
    <property type="match status" value="1"/>
</dbReference>
<feature type="domain" description="CBM6" evidence="2">
    <location>
        <begin position="48"/>
        <end position="172"/>
    </location>
</feature>
<evidence type="ECO:0000259" key="2">
    <source>
        <dbReference type="PROSITE" id="PS51175"/>
    </source>
</evidence>
<dbReference type="Pfam" id="PF16990">
    <property type="entry name" value="CBM_35"/>
    <property type="match status" value="1"/>
</dbReference>
<reference evidence="3 4" key="1">
    <citation type="submission" date="2019-07" db="EMBL/GenBank/DDBJ databases">
        <title>Whole genome shotgun sequence of Skermanella aerolata NBRC 106429.</title>
        <authorList>
            <person name="Hosoyama A."/>
            <person name="Uohara A."/>
            <person name="Ohji S."/>
            <person name="Ichikawa N."/>
        </authorList>
    </citation>
    <scope>NUCLEOTIDE SEQUENCE [LARGE SCALE GENOMIC DNA]</scope>
    <source>
        <strain evidence="3 4">NBRC 106429</strain>
    </source>
</reference>
<dbReference type="Gene3D" id="1.50.10.10">
    <property type="match status" value="1"/>
</dbReference>
<dbReference type="InterPro" id="IPR052043">
    <property type="entry name" value="PolySaccharide_Degr_Enz"/>
</dbReference>
<proteinExistence type="predicted"/>
<keyword evidence="1" id="KW-0378">Hydrolase</keyword>
<comment type="caution">
    <text evidence="3">The sequence shown here is derived from an EMBL/GenBank/DDBJ whole genome shotgun (WGS) entry which is preliminary data.</text>
</comment>
<dbReference type="GO" id="GO:0030246">
    <property type="term" value="F:carbohydrate binding"/>
    <property type="evidence" value="ECO:0007669"/>
    <property type="project" value="InterPro"/>
</dbReference>
<dbReference type="GO" id="GO:0005975">
    <property type="term" value="P:carbohydrate metabolic process"/>
    <property type="evidence" value="ECO:0007669"/>
    <property type="project" value="InterPro"/>
</dbReference>
<dbReference type="InterPro" id="IPR012341">
    <property type="entry name" value="6hp_glycosidase-like_sf"/>
</dbReference>
<accession>A0A512DTS8</accession>
<dbReference type="InterPro" id="IPR008979">
    <property type="entry name" value="Galactose-bd-like_sf"/>
</dbReference>
<evidence type="ECO:0000313" key="3">
    <source>
        <dbReference type="EMBL" id="GEO39873.1"/>
    </source>
</evidence>
<dbReference type="PROSITE" id="PS51318">
    <property type="entry name" value="TAT"/>
    <property type="match status" value="1"/>
</dbReference>
<sequence>MDCSRSTPPAGIPRRGFLKTAGGSAALGVASSYLGAPFLASPAMAATTTYQAETARIFRAVLESIHAGFSGTAYVNTFQEAGSYVEWLVTVPRAVTATLAVRFANGTTANRPMTVRVNGAVVDPALSFPPTGGWPRWAVRSLTAPLHAGSNTVRLTSNTANGAPNIDLLDVNDGTDWGKALVDSTIARNPDPAAFGSWTYYRGYYLLGQYQVYQRTRNSRYLQYLTAWVDRHVDADGNIDISINQLDNIQSGNLLLILHRETGLNKYRLAADKIKNTLKTYPRTSDGGFWHTTGFTGQLWLDGTFMALPFLVRYGKMYGAIPSSFNEAVNQLLVYAAHLKHPSNGLLYHAYDEQGDTPWANPVSRHSPEFWGRSIGWYGMALIDVLDVLNTDHPQRGQLITLVQGLVAAFVRLQDSATGRWYQVVDKATVSGNWLETSCSCMYVYIISKALERRYVTATAATAAAAARKGFQGVLSQISLGTDGRTNLLNICTGTGVGNLAFYLARPRITNEIHGLGAFLTMYEQSMLQNWR</sequence>
<dbReference type="InterPro" id="IPR005084">
    <property type="entry name" value="CBM6"/>
</dbReference>
<organism evidence="3 4">
    <name type="scientific">Skermanella aerolata</name>
    <dbReference type="NCBI Taxonomy" id="393310"/>
    <lineage>
        <taxon>Bacteria</taxon>
        <taxon>Pseudomonadati</taxon>
        <taxon>Pseudomonadota</taxon>
        <taxon>Alphaproteobacteria</taxon>
        <taxon>Rhodospirillales</taxon>
        <taxon>Azospirillaceae</taxon>
        <taxon>Skermanella</taxon>
    </lineage>
</organism>
<dbReference type="SUPFAM" id="SSF48208">
    <property type="entry name" value="Six-hairpin glycosidases"/>
    <property type="match status" value="1"/>
</dbReference>
<dbReference type="AlphaFoldDB" id="A0A512DTS8"/>
<dbReference type="OrthoDB" id="6381507at2"/>
<dbReference type="PROSITE" id="PS51175">
    <property type="entry name" value="CBM6"/>
    <property type="match status" value="1"/>
</dbReference>
<dbReference type="CDD" id="cd04082">
    <property type="entry name" value="CBM35_pectate_lyase-like"/>
    <property type="match status" value="1"/>
</dbReference>
<dbReference type="EMBL" id="BJYZ01000018">
    <property type="protein sequence ID" value="GEO39873.1"/>
    <property type="molecule type" value="Genomic_DNA"/>
</dbReference>
<dbReference type="InterPro" id="IPR008928">
    <property type="entry name" value="6-hairpin_glycosidase_sf"/>
</dbReference>
<gene>
    <name evidence="3" type="ORF">SAE02_40210</name>
</gene>
<protein>
    <recommendedName>
        <fullName evidence="2">CBM6 domain-containing protein</fullName>
    </recommendedName>
</protein>
<dbReference type="InterPro" id="IPR006311">
    <property type="entry name" value="TAT_signal"/>
</dbReference>
<dbReference type="Pfam" id="PF07470">
    <property type="entry name" value="Glyco_hydro_88"/>
    <property type="match status" value="1"/>
</dbReference>
<dbReference type="RefSeq" id="WP_052832214.1">
    <property type="nucleotide sequence ID" value="NZ_BJYZ01000018.1"/>
</dbReference>
<keyword evidence="4" id="KW-1185">Reference proteome</keyword>
<evidence type="ECO:0000313" key="4">
    <source>
        <dbReference type="Proteomes" id="UP000321523"/>
    </source>
</evidence>
<evidence type="ECO:0000256" key="1">
    <source>
        <dbReference type="ARBA" id="ARBA00022801"/>
    </source>
</evidence>
<dbReference type="InterPro" id="IPR010905">
    <property type="entry name" value="Glyco_hydro_88"/>
</dbReference>
<dbReference type="PANTHER" id="PTHR33886">
    <property type="entry name" value="UNSATURATED RHAMNOGALACTURONAN HYDROLASE (EUROFUNG)"/>
    <property type="match status" value="1"/>
</dbReference>
<dbReference type="Proteomes" id="UP000321523">
    <property type="component" value="Unassembled WGS sequence"/>
</dbReference>
<dbReference type="Gene3D" id="2.60.120.260">
    <property type="entry name" value="Galactose-binding domain-like"/>
    <property type="match status" value="1"/>
</dbReference>
<dbReference type="SUPFAM" id="SSF49785">
    <property type="entry name" value="Galactose-binding domain-like"/>
    <property type="match status" value="1"/>
</dbReference>
<name>A0A512DTS8_9PROT</name>